<evidence type="ECO:0000256" key="2">
    <source>
        <dbReference type="ARBA" id="ARBA00001946"/>
    </source>
</evidence>
<proteinExistence type="inferred from homology"/>
<evidence type="ECO:0000256" key="12">
    <source>
        <dbReference type="ARBA" id="ARBA00023128"/>
    </source>
</evidence>
<evidence type="ECO:0000256" key="3">
    <source>
        <dbReference type="ARBA" id="ARBA00004123"/>
    </source>
</evidence>
<organism evidence="19 20">
    <name type="scientific">Corchorus capsularis</name>
    <name type="common">Jute</name>
    <dbReference type="NCBI Taxonomy" id="210143"/>
    <lineage>
        <taxon>Eukaryota</taxon>
        <taxon>Viridiplantae</taxon>
        <taxon>Streptophyta</taxon>
        <taxon>Embryophyta</taxon>
        <taxon>Tracheophyta</taxon>
        <taxon>Spermatophyta</taxon>
        <taxon>Magnoliopsida</taxon>
        <taxon>eudicotyledons</taxon>
        <taxon>Gunneridae</taxon>
        <taxon>Pentapetalae</taxon>
        <taxon>rosids</taxon>
        <taxon>malvids</taxon>
        <taxon>Malvales</taxon>
        <taxon>Malvaceae</taxon>
        <taxon>Grewioideae</taxon>
        <taxon>Apeibeae</taxon>
        <taxon>Corchorus</taxon>
    </lineage>
</organism>
<keyword evidence="9" id="KW-0347">Helicase</keyword>
<dbReference type="GO" id="GO:0009939">
    <property type="term" value="P:positive regulation of gibberellic acid mediated signaling pathway"/>
    <property type="evidence" value="ECO:0007669"/>
    <property type="project" value="EnsemblPlants"/>
</dbReference>
<evidence type="ECO:0000259" key="18">
    <source>
        <dbReference type="PROSITE" id="PS51194"/>
    </source>
</evidence>
<keyword evidence="13" id="KW-0539">Nucleus</keyword>
<sequence>MASILLRQRRVSALGVSRILQDNGDSLRLQMESKFGTFSSIGVMIRKYSSGRDPAKFDFTDLTCPHTWYPNARKKNRKVFLHVGPTNSGKTYHALKRLQSSASGIYCGPLRLLAWEVSKRLNKAKVPCDLITGQEKVEVEGAKHKAVTVEMADVNADYHCAIVDEIQMLGCKTRGFSFTRALLGIAADELHLCGDAAAVPLIQELLQVTGDDVQVQTYERLSPLVPLEVPLGSFSNIRTGDCLVTFSRKGIYGLKKKIEHGGKHLCSVVYGSLPPETRTRQATRFNDESSEFDVLVASDAIGMGLNLNISRIIFSTLRKFDGFERRDLTVSEIKQIAGRAGRYGSKFPEGQVTCLDADDLPLLHSSLKSPSPILEQAGLFPSFDLMFMYSRLQPKKGLYQILEHFLENAKLSENYFISNCEELLKVASVVDQLPLGLQDKYLFCISPVDMDDEISSQGLVQFAENYSKKGLVRLREIFTPGTLQVPKTHPALKELESIHKVLELYVWLSFRLEESFPDHELASSQKAICSMLIEEFLERFGGQRPRSRKKLTSRPSLDSLIAKRKREYLYD</sequence>
<evidence type="ECO:0000256" key="11">
    <source>
        <dbReference type="ARBA" id="ARBA00022946"/>
    </source>
</evidence>
<evidence type="ECO:0000256" key="16">
    <source>
        <dbReference type="ARBA" id="ARBA00060772"/>
    </source>
</evidence>
<gene>
    <name evidence="19" type="ORF">CCACVL1_27704</name>
</gene>
<dbReference type="Pfam" id="PF22527">
    <property type="entry name" value="DEXQc_Suv3"/>
    <property type="match status" value="1"/>
</dbReference>
<dbReference type="GO" id="GO:0010929">
    <property type="term" value="P:positive regulation of auxin mediated signaling pathway"/>
    <property type="evidence" value="ECO:0007669"/>
    <property type="project" value="EnsemblPlants"/>
</dbReference>
<dbReference type="InterPro" id="IPR055206">
    <property type="entry name" value="DEXQc_SUV3"/>
</dbReference>
<dbReference type="GO" id="GO:0042645">
    <property type="term" value="C:mitochondrial nucleoid"/>
    <property type="evidence" value="ECO:0007669"/>
    <property type="project" value="UniProtKB-SubCell"/>
</dbReference>
<evidence type="ECO:0000256" key="14">
    <source>
        <dbReference type="ARBA" id="ARBA00023271"/>
    </source>
</evidence>
<comment type="catalytic activity">
    <reaction evidence="15">
        <text>ATP + H2O = ADP + phosphate + H(+)</text>
        <dbReference type="Rhea" id="RHEA:13065"/>
        <dbReference type="ChEBI" id="CHEBI:15377"/>
        <dbReference type="ChEBI" id="CHEBI:15378"/>
        <dbReference type="ChEBI" id="CHEBI:30616"/>
        <dbReference type="ChEBI" id="CHEBI:43474"/>
        <dbReference type="ChEBI" id="CHEBI:456216"/>
        <dbReference type="EC" id="3.6.4.13"/>
    </reaction>
</comment>
<dbReference type="GO" id="GO:0009561">
    <property type="term" value="P:megagametogenesis"/>
    <property type="evidence" value="ECO:0007669"/>
    <property type="project" value="EnsemblPlants"/>
</dbReference>
<keyword evidence="20" id="KW-1185">Reference proteome</keyword>
<dbReference type="GO" id="GO:0005524">
    <property type="term" value="F:ATP binding"/>
    <property type="evidence" value="ECO:0007669"/>
    <property type="project" value="UniProtKB-KW"/>
</dbReference>
<dbReference type="Pfam" id="PF00271">
    <property type="entry name" value="Helicase_C"/>
    <property type="match status" value="1"/>
</dbReference>
<dbReference type="FunFam" id="3.40.50.300:FF:001109">
    <property type="entry name" value="ATP-dependent RNA helicase suv3, mitochondrial"/>
    <property type="match status" value="1"/>
</dbReference>
<dbReference type="Gramene" id="OMO54637">
    <property type="protein sequence ID" value="OMO54637"/>
    <property type="gene ID" value="CCACVL1_27704"/>
</dbReference>
<dbReference type="GO" id="GO:1902584">
    <property type="term" value="P:positive regulation of response to water deprivation"/>
    <property type="evidence" value="ECO:0007669"/>
    <property type="project" value="EnsemblPlants"/>
</dbReference>
<evidence type="ECO:0000256" key="13">
    <source>
        <dbReference type="ARBA" id="ARBA00023242"/>
    </source>
</evidence>
<evidence type="ECO:0000256" key="5">
    <source>
        <dbReference type="ARBA" id="ARBA00011661"/>
    </source>
</evidence>
<comment type="cofactor">
    <cofactor evidence="1">
        <name>Mn(2+)</name>
        <dbReference type="ChEBI" id="CHEBI:29035"/>
    </cofactor>
</comment>
<dbReference type="GO" id="GO:1901002">
    <property type="term" value="P:positive regulation of response to salt stress"/>
    <property type="evidence" value="ECO:0007669"/>
    <property type="project" value="EnsemblPlants"/>
</dbReference>
<dbReference type="GO" id="GO:0016887">
    <property type="term" value="F:ATP hydrolysis activity"/>
    <property type="evidence" value="ECO:0007669"/>
    <property type="project" value="EnsemblPlants"/>
</dbReference>
<dbReference type="PROSITE" id="PS51194">
    <property type="entry name" value="HELICASE_CTER"/>
    <property type="match status" value="1"/>
</dbReference>
<protein>
    <recommendedName>
        <fullName evidence="6">RNA helicase</fullName>
        <ecNumber evidence="6">3.6.4.13</ecNumber>
    </recommendedName>
    <alternativeName>
        <fullName evidence="17">Protein SUPPRESSOR OF VAR 3</fullName>
    </alternativeName>
</protein>
<dbReference type="FunFam" id="1.20.272.40:FF:000002">
    <property type="entry name" value="ATP-dependent RNA helicase SUV3, mitochondrial"/>
    <property type="match status" value="1"/>
</dbReference>
<dbReference type="Proteomes" id="UP000188268">
    <property type="component" value="Unassembled WGS sequence"/>
</dbReference>
<dbReference type="AlphaFoldDB" id="A0A1R3G9A5"/>
<dbReference type="InterPro" id="IPR027417">
    <property type="entry name" value="P-loop_NTPase"/>
</dbReference>
<dbReference type="CDD" id="cd17913">
    <property type="entry name" value="DEXQc_Suv3"/>
    <property type="match status" value="1"/>
</dbReference>
<evidence type="ECO:0000256" key="1">
    <source>
        <dbReference type="ARBA" id="ARBA00001936"/>
    </source>
</evidence>
<dbReference type="GO" id="GO:0005634">
    <property type="term" value="C:nucleus"/>
    <property type="evidence" value="ECO:0007669"/>
    <property type="project" value="UniProtKB-SubCell"/>
</dbReference>
<comment type="subcellular location">
    <subcellularLocation>
        <location evidence="4">Mitochondrion matrix</location>
        <location evidence="4">Mitochondrion nucleoid</location>
    </subcellularLocation>
    <subcellularLocation>
        <location evidence="3">Nucleus</location>
    </subcellularLocation>
</comment>
<dbReference type="CDD" id="cd18805">
    <property type="entry name" value="SF2_C_suv3"/>
    <property type="match status" value="1"/>
</dbReference>
<dbReference type="FunFam" id="3.40.50.300:FF:000269">
    <property type="entry name" value="ATP-dependent RNA helicase SUPV3L1, mitochondrial"/>
    <property type="match status" value="1"/>
</dbReference>
<evidence type="ECO:0000256" key="17">
    <source>
        <dbReference type="ARBA" id="ARBA00083723"/>
    </source>
</evidence>
<dbReference type="OrthoDB" id="6692397at2759"/>
<keyword evidence="10" id="KW-0067">ATP-binding</keyword>
<dbReference type="InterPro" id="IPR044774">
    <property type="entry name" value="Suv3_DEXQc"/>
</dbReference>
<keyword evidence="7" id="KW-0547">Nucleotide-binding</keyword>
<dbReference type="InterPro" id="IPR050699">
    <property type="entry name" value="RNA-DNA_Helicase"/>
</dbReference>
<dbReference type="GO" id="GO:0009651">
    <property type="term" value="P:response to salt stress"/>
    <property type="evidence" value="ECO:0007669"/>
    <property type="project" value="EnsemblPlants"/>
</dbReference>
<evidence type="ECO:0000256" key="4">
    <source>
        <dbReference type="ARBA" id="ARBA00004436"/>
    </source>
</evidence>
<dbReference type="SUPFAM" id="SSF52540">
    <property type="entry name" value="P-loop containing nucleoside triphosphate hydrolases"/>
    <property type="match status" value="1"/>
</dbReference>
<dbReference type="GO" id="GO:0009555">
    <property type="term" value="P:pollen development"/>
    <property type="evidence" value="ECO:0007669"/>
    <property type="project" value="EnsemblPlants"/>
</dbReference>
<dbReference type="GO" id="GO:0045025">
    <property type="term" value="C:mitochondrial degradosome"/>
    <property type="evidence" value="ECO:0007669"/>
    <property type="project" value="TreeGrafter"/>
</dbReference>
<keyword evidence="12" id="KW-0496">Mitochondrion</keyword>
<comment type="cofactor">
    <cofactor evidence="2">
        <name>Mg(2+)</name>
        <dbReference type="ChEBI" id="CHEBI:18420"/>
    </cofactor>
</comment>
<dbReference type="STRING" id="210143.A0A1R3G9A5"/>
<dbReference type="GO" id="GO:0003678">
    <property type="term" value="F:DNA helicase activity"/>
    <property type="evidence" value="ECO:0007669"/>
    <property type="project" value="EnsemblPlants"/>
</dbReference>
<dbReference type="InterPro" id="IPR022192">
    <property type="entry name" value="SUV3_C"/>
</dbReference>
<evidence type="ECO:0000256" key="15">
    <source>
        <dbReference type="ARBA" id="ARBA00047984"/>
    </source>
</evidence>
<dbReference type="GO" id="GO:0000965">
    <property type="term" value="P:mitochondrial RNA 3'-end processing"/>
    <property type="evidence" value="ECO:0007669"/>
    <property type="project" value="TreeGrafter"/>
</dbReference>
<comment type="similarity">
    <text evidence="16">Belongs to the DExH box helicase family.</text>
</comment>
<evidence type="ECO:0000313" key="20">
    <source>
        <dbReference type="Proteomes" id="UP000188268"/>
    </source>
</evidence>
<dbReference type="InterPro" id="IPR041082">
    <property type="entry name" value="Suv3_C_1"/>
</dbReference>
<name>A0A1R3G9A5_COCAP</name>
<accession>A0A1R3G9A5</accession>
<dbReference type="PANTHER" id="PTHR12131:SF1">
    <property type="entry name" value="ATP-DEPENDENT RNA HELICASE SUPV3L1, MITOCHONDRIAL-RELATED"/>
    <property type="match status" value="1"/>
</dbReference>
<keyword evidence="14" id="KW-1135">Mitochondrion nucleoid</keyword>
<dbReference type="GO" id="GO:0080038">
    <property type="term" value="P:positive regulation of cytokinin-activated signaling pathway"/>
    <property type="evidence" value="ECO:0007669"/>
    <property type="project" value="EnsemblPlants"/>
</dbReference>
<reference evidence="19 20" key="1">
    <citation type="submission" date="2013-09" db="EMBL/GenBank/DDBJ databases">
        <title>Corchorus capsularis genome sequencing.</title>
        <authorList>
            <person name="Alam M."/>
            <person name="Haque M.S."/>
            <person name="Islam M.S."/>
            <person name="Emdad E.M."/>
            <person name="Islam M.M."/>
            <person name="Ahmed B."/>
            <person name="Halim A."/>
            <person name="Hossen Q.M.M."/>
            <person name="Hossain M.Z."/>
            <person name="Ahmed R."/>
            <person name="Khan M.M."/>
            <person name="Islam R."/>
            <person name="Rashid M.M."/>
            <person name="Khan S.A."/>
            <person name="Rahman M.S."/>
            <person name="Alam M."/>
        </authorList>
    </citation>
    <scope>NUCLEOTIDE SEQUENCE [LARGE SCALE GENOMIC DNA]</scope>
    <source>
        <strain evidence="20">cv. CVL-1</strain>
        <tissue evidence="19">Whole seedling</tissue>
    </source>
</reference>
<comment type="caution">
    <text evidence="19">The sequence shown here is derived from an EMBL/GenBank/DDBJ whole genome shotgun (WGS) entry which is preliminary data.</text>
</comment>
<dbReference type="Gene3D" id="1.20.272.40">
    <property type="match status" value="1"/>
</dbReference>
<dbReference type="PANTHER" id="PTHR12131">
    <property type="entry name" value="ATP-DEPENDENT RNA AND DNA HELICASE"/>
    <property type="match status" value="1"/>
</dbReference>
<dbReference type="FunFam" id="1.20.58.1080:FF:000003">
    <property type="entry name" value="DExH-box ATP-dependent RNA helicase DExH16 mitochondrial"/>
    <property type="match status" value="1"/>
</dbReference>
<dbReference type="Pfam" id="PF12513">
    <property type="entry name" value="SUV3_C"/>
    <property type="match status" value="1"/>
</dbReference>
<keyword evidence="8" id="KW-0378">Hydrolase</keyword>
<dbReference type="SMART" id="SM00490">
    <property type="entry name" value="HELICc"/>
    <property type="match status" value="1"/>
</dbReference>
<evidence type="ECO:0000256" key="10">
    <source>
        <dbReference type="ARBA" id="ARBA00022840"/>
    </source>
</evidence>
<dbReference type="OMA" id="QPANWYT"/>
<dbReference type="Pfam" id="PF18147">
    <property type="entry name" value="Suv3_C_1"/>
    <property type="match status" value="1"/>
</dbReference>
<evidence type="ECO:0000256" key="7">
    <source>
        <dbReference type="ARBA" id="ARBA00022741"/>
    </source>
</evidence>
<evidence type="ECO:0000313" key="19">
    <source>
        <dbReference type="EMBL" id="OMO54637.1"/>
    </source>
</evidence>
<feature type="domain" description="Helicase C-terminal" evidence="18">
    <location>
        <begin position="200"/>
        <end position="391"/>
    </location>
</feature>
<dbReference type="Gene3D" id="1.20.58.1080">
    <property type="match status" value="1"/>
</dbReference>
<dbReference type="InterPro" id="IPR001650">
    <property type="entry name" value="Helicase_C-like"/>
</dbReference>
<evidence type="ECO:0000256" key="8">
    <source>
        <dbReference type="ARBA" id="ARBA00022801"/>
    </source>
</evidence>
<keyword evidence="11" id="KW-0809">Transit peptide</keyword>
<dbReference type="EC" id="3.6.4.13" evidence="6"/>
<dbReference type="GO" id="GO:0003724">
    <property type="term" value="F:RNA helicase activity"/>
    <property type="evidence" value="ECO:0007669"/>
    <property type="project" value="UniProtKB-EC"/>
</dbReference>
<evidence type="ECO:0000256" key="6">
    <source>
        <dbReference type="ARBA" id="ARBA00012552"/>
    </source>
</evidence>
<evidence type="ECO:0000256" key="9">
    <source>
        <dbReference type="ARBA" id="ARBA00022806"/>
    </source>
</evidence>
<dbReference type="EMBL" id="AWWV01014903">
    <property type="protein sequence ID" value="OMO54637.1"/>
    <property type="molecule type" value="Genomic_DNA"/>
</dbReference>
<dbReference type="Gene3D" id="3.40.50.300">
    <property type="entry name" value="P-loop containing nucleotide triphosphate hydrolases"/>
    <property type="match status" value="2"/>
</dbReference>
<comment type="subunit">
    <text evidence="5">Homodimer; in free form. Component of the mitochondrial degradosome (mtEXO) complex which is a heteropentamer containing 2 copies of SUPV3L1 and 3 copies of PNPT1.</text>
</comment>